<gene>
    <name evidence="2" type="ORF">SAMN02910429_00001</name>
</gene>
<feature type="chain" id="PRO_5039673121" evidence="1">
    <location>
        <begin position="25"/>
        <end position="270"/>
    </location>
</feature>
<evidence type="ECO:0000256" key="1">
    <source>
        <dbReference type="SAM" id="SignalP"/>
    </source>
</evidence>
<organism evidence="2 3">
    <name type="scientific">Lachnobacterium bovis</name>
    <dbReference type="NCBI Taxonomy" id="140626"/>
    <lineage>
        <taxon>Bacteria</taxon>
        <taxon>Bacillati</taxon>
        <taxon>Bacillota</taxon>
        <taxon>Clostridia</taxon>
        <taxon>Lachnospirales</taxon>
        <taxon>Lachnospiraceae</taxon>
        <taxon>Lachnobacterium</taxon>
    </lineage>
</organism>
<evidence type="ECO:0000313" key="2">
    <source>
        <dbReference type="EMBL" id="SER40817.1"/>
    </source>
</evidence>
<proteinExistence type="predicted"/>
<dbReference type="EMBL" id="FOGW01000004">
    <property type="protein sequence ID" value="SER40817.1"/>
    <property type="molecule type" value="Genomic_DNA"/>
</dbReference>
<name>A0A1H9NYC9_9FIRM</name>
<sequence length="270" mass="28902">MIRGLKKKLLIGLLSATVVGTSLAPSVPLVGSFAQEVKAAVGEKVVAEDGTVYEEEAPATAVVDKYEWGTDNVYKLDGENYTKADTPTSATDTGVTIEEEPVGDAFSEDATYCTKNGDNYTKVDVTEGNFNEMKTTPNLYIVKTVQVNAKTIYKWSKEVTGKFVSENGENFDPAALPTDNITKDSVYPTSGNLYSKKTGASVATIKQSTNATQKGYSVKEKDTKVVLEKNKDETVQVTVTAGAGKVIKNVIAKILDSKGNEKQSLTATAV</sequence>
<dbReference type="RefSeq" id="WP_143065797.1">
    <property type="nucleotide sequence ID" value="NZ_FOGW01000004.1"/>
</dbReference>
<feature type="non-terminal residue" evidence="2">
    <location>
        <position position="270"/>
    </location>
</feature>
<protein>
    <submittedName>
        <fullName evidence="2">Uncharacterized protein</fullName>
    </submittedName>
</protein>
<keyword evidence="3" id="KW-1185">Reference proteome</keyword>
<feature type="signal peptide" evidence="1">
    <location>
        <begin position="1"/>
        <end position="24"/>
    </location>
</feature>
<accession>A0A1H9NYC9</accession>
<keyword evidence="1" id="KW-0732">Signal</keyword>
<dbReference type="AlphaFoldDB" id="A0A1H9NYC9"/>
<evidence type="ECO:0000313" key="3">
    <source>
        <dbReference type="Proteomes" id="UP000182471"/>
    </source>
</evidence>
<dbReference type="Proteomes" id="UP000182471">
    <property type="component" value="Unassembled WGS sequence"/>
</dbReference>
<reference evidence="3" key="1">
    <citation type="submission" date="2016-10" db="EMBL/GenBank/DDBJ databases">
        <authorList>
            <person name="Varghese N."/>
            <person name="Submissions S."/>
        </authorList>
    </citation>
    <scope>NUCLEOTIDE SEQUENCE [LARGE SCALE GENOMIC DNA]</scope>
    <source>
        <strain evidence="3">S1b</strain>
    </source>
</reference>